<dbReference type="Proteomes" id="UP000031549">
    <property type="component" value="Unassembled WGS sequence"/>
</dbReference>
<reference evidence="2 3" key="1">
    <citation type="journal article" date="2015" name="Genome Announc.">
        <title>Draft Genome Sequence of Cyanobacterium Hassallia byssoidea Strain VB512170, Isolated from Monuments in India.</title>
        <authorList>
            <person name="Singh D."/>
            <person name="Chandrababunaidu M.M."/>
            <person name="Panda A."/>
            <person name="Sen D."/>
            <person name="Bhattacharyya S."/>
            <person name="Adhikary S.P."/>
            <person name="Tripathy S."/>
        </authorList>
    </citation>
    <scope>NUCLEOTIDE SEQUENCE [LARGE SCALE GENOMIC DNA]</scope>
    <source>
        <strain evidence="2 3">VB512170</strain>
    </source>
</reference>
<dbReference type="PROSITE" id="PS50006">
    <property type="entry name" value="FHA_DOMAIN"/>
    <property type="match status" value="1"/>
</dbReference>
<dbReference type="Gene3D" id="2.60.200.20">
    <property type="match status" value="1"/>
</dbReference>
<keyword evidence="3" id="KW-1185">Reference proteome</keyword>
<proteinExistence type="predicted"/>
<dbReference type="Pfam" id="PF00498">
    <property type="entry name" value="FHA"/>
    <property type="match status" value="1"/>
</dbReference>
<name>A0A846HBC4_9CYAN</name>
<accession>A0A846HBC4</accession>
<feature type="domain" description="FHA" evidence="1">
    <location>
        <begin position="56"/>
        <end position="116"/>
    </location>
</feature>
<dbReference type="SUPFAM" id="SSF49879">
    <property type="entry name" value="SMAD/FHA domain"/>
    <property type="match status" value="1"/>
</dbReference>
<evidence type="ECO:0000313" key="3">
    <source>
        <dbReference type="Proteomes" id="UP000031549"/>
    </source>
</evidence>
<dbReference type="EMBL" id="JTCM02000047">
    <property type="protein sequence ID" value="NEU74675.1"/>
    <property type="molecule type" value="Genomic_DNA"/>
</dbReference>
<sequence length="174" mass="19924">MARNYTKQLLINYTTTSSNDLSMAAETKLAETNESHLLIIEDDQGRKEFMLSRPLYSIGRRDCDITLVSQFVSRRHATLVRLPRDDKNHSYYYRIVDGDAKGKPSANGLMINGRRIPAHDLKNEDEIVFGPQVRAIYYLLRDTARPIIQTDATEYDITLINPGMAEDIDEDIED</sequence>
<organism evidence="2 3">
    <name type="scientific">Hassallia byssoidea VB512170</name>
    <dbReference type="NCBI Taxonomy" id="1304833"/>
    <lineage>
        <taxon>Bacteria</taxon>
        <taxon>Bacillati</taxon>
        <taxon>Cyanobacteriota</taxon>
        <taxon>Cyanophyceae</taxon>
        <taxon>Nostocales</taxon>
        <taxon>Tolypothrichaceae</taxon>
        <taxon>Hassallia</taxon>
    </lineage>
</organism>
<dbReference type="InterPro" id="IPR008984">
    <property type="entry name" value="SMAD_FHA_dom_sf"/>
</dbReference>
<dbReference type="RefSeq" id="WP_039743536.1">
    <property type="nucleotide sequence ID" value="NZ_JTCM02000047.1"/>
</dbReference>
<evidence type="ECO:0000313" key="2">
    <source>
        <dbReference type="EMBL" id="NEU74675.1"/>
    </source>
</evidence>
<protein>
    <submittedName>
        <fullName evidence="2">FHA domain-containing protein</fullName>
    </submittedName>
</protein>
<dbReference type="SMART" id="SM00240">
    <property type="entry name" value="FHA"/>
    <property type="match status" value="1"/>
</dbReference>
<gene>
    <name evidence="2" type="ORF">PI95_019470</name>
</gene>
<dbReference type="AlphaFoldDB" id="A0A846HBC4"/>
<dbReference type="InterPro" id="IPR000253">
    <property type="entry name" value="FHA_dom"/>
</dbReference>
<evidence type="ECO:0000259" key="1">
    <source>
        <dbReference type="PROSITE" id="PS50006"/>
    </source>
</evidence>
<comment type="caution">
    <text evidence="2">The sequence shown here is derived from an EMBL/GenBank/DDBJ whole genome shotgun (WGS) entry which is preliminary data.</text>
</comment>